<reference evidence="1 3" key="1">
    <citation type="submission" date="2016-04" db="EMBL/GenBank/DDBJ databases">
        <title>Complete genome sequencing and analysis of CBMB27, Methylobacterium phyllosphaerae isolated from leaf tissues of rice (Oryza sativa L.).</title>
        <authorList>
            <person name="Lee Y."/>
            <person name="Hwangbo K."/>
            <person name="Chung H."/>
            <person name="Yoo J."/>
            <person name="Kim K.Y."/>
            <person name="Sa T.M."/>
            <person name="Um Y."/>
            <person name="Madhaiyan M."/>
        </authorList>
    </citation>
    <scope>NUCLEOTIDE SEQUENCE [LARGE SCALE GENOMIC DNA]</scope>
    <source>
        <strain evidence="1 3">CBMB27</strain>
    </source>
</reference>
<evidence type="ECO:0000313" key="2">
    <source>
        <dbReference type="EMBL" id="SFG48570.1"/>
    </source>
</evidence>
<dbReference type="EMBL" id="CP015367">
    <property type="protein sequence ID" value="APT30404.1"/>
    <property type="molecule type" value="Genomic_DNA"/>
</dbReference>
<proteinExistence type="predicted"/>
<dbReference type="Proteomes" id="UP000185487">
    <property type="component" value="Chromosome"/>
</dbReference>
<evidence type="ECO:0000313" key="3">
    <source>
        <dbReference type="Proteomes" id="UP000185487"/>
    </source>
</evidence>
<gene>
    <name evidence="1" type="ORF">MCBMB27_01113</name>
    <name evidence="2" type="ORF">SAMN05192567_10446</name>
</gene>
<evidence type="ECO:0000313" key="1">
    <source>
        <dbReference type="EMBL" id="APT30404.1"/>
    </source>
</evidence>
<dbReference type="RefSeq" id="WP_335633071.1">
    <property type="nucleotide sequence ID" value="NZ_CP015367.1"/>
</dbReference>
<dbReference type="EMBL" id="FOPK01000004">
    <property type="protein sequence ID" value="SFG48570.1"/>
    <property type="molecule type" value="Genomic_DNA"/>
</dbReference>
<dbReference type="KEGG" id="mphy:MCBMB27_01113"/>
<name>A0AAE8HP75_9HYPH</name>
<dbReference type="AlphaFoldDB" id="A0AAE8HP75"/>
<keyword evidence="3" id="KW-1185">Reference proteome</keyword>
<dbReference type="Proteomes" id="UP000199140">
    <property type="component" value="Unassembled WGS sequence"/>
</dbReference>
<protein>
    <submittedName>
        <fullName evidence="2">Uncharacterized protein</fullName>
    </submittedName>
</protein>
<organism evidence="2 4">
    <name type="scientific">Methylobacterium phyllosphaerae</name>
    <dbReference type="NCBI Taxonomy" id="418223"/>
    <lineage>
        <taxon>Bacteria</taxon>
        <taxon>Pseudomonadati</taxon>
        <taxon>Pseudomonadota</taxon>
        <taxon>Alphaproteobacteria</taxon>
        <taxon>Hyphomicrobiales</taxon>
        <taxon>Methylobacteriaceae</taxon>
        <taxon>Methylobacterium</taxon>
    </lineage>
</organism>
<accession>A0AAE8HP75</accession>
<sequence length="57" mass="5778">MPTSVPANAVFKAVDLEGRDIECACAGGASTVPPGFVGLTESVMMVALAVRMLAMPP</sequence>
<reference evidence="2 4" key="2">
    <citation type="submission" date="2016-10" db="EMBL/GenBank/DDBJ databases">
        <authorList>
            <person name="Varghese N."/>
            <person name="Submissions S."/>
        </authorList>
    </citation>
    <scope>NUCLEOTIDE SEQUENCE [LARGE SCALE GENOMIC DNA]</scope>
    <source>
        <strain evidence="2 4">CBMB27</strain>
    </source>
</reference>
<evidence type="ECO:0000313" key="4">
    <source>
        <dbReference type="Proteomes" id="UP000199140"/>
    </source>
</evidence>